<gene>
    <name evidence="1" type="ORF">MSSIH_3726</name>
</gene>
<dbReference type="AlphaFoldDB" id="A0A0E3LBV2"/>
<dbReference type="GeneID" id="41607919"/>
<proteinExistence type="predicted"/>
<protein>
    <submittedName>
        <fullName evidence="1">Uncharacterized protein</fullName>
    </submittedName>
</protein>
<reference evidence="1 2" key="1">
    <citation type="submission" date="2014-07" db="EMBL/GenBank/DDBJ databases">
        <title>Methanogenic archaea and the global carbon cycle.</title>
        <authorList>
            <person name="Henriksen J.R."/>
            <person name="Luke J."/>
            <person name="Reinhart S."/>
            <person name="Benedict M.N."/>
            <person name="Youngblut N.D."/>
            <person name="Metcalf M.E."/>
            <person name="Whitaker R.J."/>
            <person name="Metcalf W.W."/>
        </authorList>
    </citation>
    <scope>NUCLEOTIDE SEQUENCE [LARGE SCALE GENOMIC DNA]</scope>
    <source>
        <strain evidence="1 2">HI350</strain>
    </source>
</reference>
<organism evidence="1 2">
    <name type="scientific">Methanosarcina siciliae HI350</name>
    <dbReference type="NCBI Taxonomy" id="1434119"/>
    <lineage>
        <taxon>Archaea</taxon>
        <taxon>Methanobacteriati</taxon>
        <taxon>Methanobacteriota</taxon>
        <taxon>Stenosarchaea group</taxon>
        <taxon>Methanomicrobia</taxon>
        <taxon>Methanosarcinales</taxon>
        <taxon>Methanosarcinaceae</taxon>
        <taxon>Methanosarcina</taxon>
    </lineage>
</organism>
<accession>A0A0E3LBV2</accession>
<dbReference type="RefSeq" id="WP_148706082.1">
    <property type="nucleotide sequence ID" value="NZ_CP009507.1"/>
</dbReference>
<sequence>MKVNSTIIVLAAFLALAAFPAFLVLADGNSKDKPSENAELQLDEIASDDSSFKAVSGIPGNNIIQKIEVQGSSLEVQDYWDGFETVTIDVQEFENAAANGNVHLRLFERDFEVEIEEISRINGGKSSRYSGYVKGIPDSRATFYVCGELFSGSVEFEDLMYNIAVTSDTYDGKTVHTVFVMDWKKDRERLVRSLNPLRFIFVSGSAEAFSEIKDCGIGEYGIFEKIESERGSFEIPETCEEFETVVVNSHKFREDASNGTVSLSLVGQHFGLKLKKIRTLNSQTIYSGYIIGKPQSSAVFAVDNDTINGWINVDFCTLSYGIIAMDENDGKVVHLVCRYYSEGTEEKLDQEFSSDPLQLFLINGNREAHDIGIETLDFYNKSIFHETCSSNPGTEISSPELGVNSGIYRYEITLGKNFAFEQEVRFDHASESGSSEKLRIYLIDHPEYPLAVGTEST</sequence>
<evidence type="ECO:0000313" key="2">
    <source>
        <dbReference type="Proteomes" id="UP000033092"/>
    </source>
</evidence>
<name>A0A0E3LBV2_9EURY</name>
<dbReference type="Proteomes" id="UP000033092">
    <property type="component" value="Chromosome"/>
</dbReference>
<dbReference type="HOGENOM" id="CLU_598015_0_0_2"/>
<dbReference type="KEGG" id="msz:MSSIH_3726"/>
<evidence type="ECO:0000313" key="1">
    <source>
        <dbReference type="EMBL" id="AKB34416.1"/>
    </source>
</evidence>
<dbReference type="PATRIC" id="fig|1434119.4.peg.4839"/>
<dbReference type="EMBL" id="CP009507">
    <property type="protein sequence ID" value="AKB34416.1"/>
    <property type="molecule type" value="Genomic_DNA"/>
</dbReference>